<proteinExistence type="predicted"/>
<dbReference type="Gene3D" id="3.40.630.30">
    <property type="match status" value="1"/>
</dbReference>
<gene>
    <name evidence="2" type="ORF">C7383_102270</name>
</gene>
<evidence type="ECO:0000259" key="1">
    <source>
        <dbReference type="PROSITE" id="PS51186"/>
    </source>
</evidence>
<sequence length="273" mass="31103">MKSVHFLLKDPDEAGGLAVKLRNAGIRIKIGDYSGAEDILRMDREELPLLITDNREAAEWCMRNKIPCLGYENNEEVRFPGLPVVIQGFEEIDKDFLAIVYNRCMGIPVVIAQTERLVIRELSLADLDGIYGLYSQPGACSYMPGLDPDREKERERLDAYIKNMYPIYEYGLWALIEKKSGILAGQAGLENREYRGRSIVELGYMIDRGYQRRGLGYEACQAIISYAREVLGIEELYAFIDPENTASLRLAEKLSFAFLERSEKEGLFVYVKT</sequence>
<dbReference type="InterPro" id="IPR051531">
    <property type="entry name" value="N-acetyltransferase"/>
</dbReference>
<name>A0AB73T8E9_9FIRM</name>
<dbReference type="PANTHER" id="PTHR43792:SF1">
    <property type="entry name" value="N-ACETYLTRANSFERASE DOMAIN-CONTAINING PROTEIN"/>
    <property type="match status" value="1"/>
</dbReference>
<feature type="domain" description="N-acetyltransferase" evidence="1">
    <location>
        <begin position="117"/>
        <end position="273"/>
    </location>
</feature>
<dbReference type="Pfam" id="PF13302">
    <property type="entry name" value="Acetyltransf_3"/>
    <property type="match status" value="1"/>
</dbReference>
<evidence type="ECO:0000313" key="2">
    <source>
        <dbReference type="EMBL" id="PWJ78134.1"/>
    </source>
</evidence>
<organism evidence="2 3">
    <name type="scientific">Murimonas intestini</name>
    <dbReference type="NCBI Taxonomy" id="1337051"/>
    <lineage>
        <taxon>Bacteria</taxon>
        <taxon>Bacillati</taxon>
        <taxon>Bacillota</taxon>
        <taxon>Clostridia</taxon>
        <taxon>Lachnospirales</taxon>
        <taxon>Lachnospiraceae</taxon>
        <taxon>Murimonas</taxon>
    </lineage>
</organism>
<dbReference type="InterPro" id="IPR000182">
    <property type="entry name" value="GNAT_dom"/>
</dbReference>
<protein>
    <submittedName>
        <fullName evidence="2">RimJ/RimL family protein N-acetyltransferase</fullName>
    </submittedName>
</protein>
<comment type="caution">
    <text evidence="2">The sequence shown here is derived from an EMBL/GenBank/DDBJ whole genome shotgun (WGS) entry which is preliminary data.</text>
</comment>
<dbReference type="PROSITE" id="PS51186">
    <property type="entry name" value="GNAT"/>
    <property type="match status" value="1"/>
</dbReference>
<evidence type="ECO:0000313" key="3">
    <source>
        <dbReference type="Proteomes" id="UP000245412"/>
    </source>
</evidence>
<dbReference type="EMBL" id="QGGY01000002">
    <property type="protein sequence ID" value="PWJ78134.1"/>
    <property type="molecule type" value="Genomic_DNA"/>
</dbReference>
<dbReference type="RefSeq" id="WP_109625067.1">
    <property type="nucleotide sequence ID" value="NZ_JANKBI010000005.1"/>
</dbReference>
<dbReference type="InterPro" id="IPR016181">
    <property type="entry name" value="Acyl_CoA_acyltransferase"/>
</dbReference>
<dbReference type="PANTHER" id="PTHR43792">
    <property type="entry name" value="GNAT FAMILY, PUTATIVE (AFU_ORTHOLOGUE AFUA_3G00765)-RELATED-RELATED"/>
    <property type="match status" value="1"/>
</dbReference>
<dbReference type="Proteomes" id="UP000245412">
    <property type="component" value="Unassembled WGS sequence"/>
</dbReference>
<dbReference type="AlphaFoldDB" id="A0AB73T8E9"/>
<dbReference type="SUPFAM" id="SSF55729">
    <property type="entry name" value="Acyl-CoA N-acyltransferases (Nat)"/>
    <property type="match status" value="1"/>
</dbReference>
<dbReference type="GO" id="GO:0016747">
    <property type="term" value="F:acyltransferase activity, transferring groups other than amino-acyl groups"/>
    <property type="evidence" value="ECO:0007669"/>
    <property type="project" value="InterPro"/>
</dbReference>
<reference evidence="2 3" key="1">
    <citation type="submission" date="2018-05" db="EMBL/GenBank/DDBJ databases">
        <authorList>
            <person name="Goeker M."/>
            <person name="Huntemann M."/>
            <person name="Clum A."/>
            <person name="Pillay M."/>
            <person name="Palaniappan K."/>
            <person name="Varghese N."/>
            <person name="Mikhailova N."/>
            <person name="Stamatis D."/>
            <person name="Reddy T."/>
            <person name="Daum C."/>
            <person name="Shapiro N."/>
            <person name="Ivanova N."/>
            <person name="Kyrpides N."/>
            <person name="Woyke T."/>
        </authorList>
    </citation>
    <scope>NUCLEOTIDE SEQUENCE [LARGE SCALE GENOMIC DNA]</scope>
    <source>
        <strain evidence="2 3">DSM 26524</strain>
    </source>
</reference>
<keyword evidence="3" id="KW-1185">Reference proteome</keyword>
<accession>A0AB73T8E9</accession>